<gene>
    <name evidence="2" type="ORF">HPB51_020711</name>
</gene>
<reference evidence="2" key="2">
    <citation type="submission" date="2021-09" db="EMBL/GenBank/DDBJ databases">
        <authorList>
            <person name="Jia N."/>
            <person name="Wang J."/>
            <person name="Shi W."/>
            <person name="Du L."/>
            <person name="Sun Y."/>
            <person name="Zhan W."/>
            <person name="Jiang J."/>
            <person name="Wang Q."/>
            <person name="Zhang B."/>
            <person name="Ji P."/>
            <person name="Sakyi L.B."/>
            <person name="Cui X."/>
            <person name="Yuan T."/>
            <person name="Jiang B."/>
            <person name="Yang W."/>
            <person name="Lam T.T.-Y."/>
            <person name="Chang Q."/>
            <person name="Ding S."/>
            <person name="Wang X."/>
            <person name="Zhu J."/>
            <person name="Ruan X."/>
            <person name="Zhao L."/>
            <person name="Wei J."/>
            <person name="Que T."/>
            <person name="Du C."/>
            <person name="Cheng J."/>
            <person name="Dai P."/>
            <person name="Han X."/>
            <person name="Huang E."/>
            <person name="Gao Y."/>
            <person name="Liu J."/>
            <person name="Shao H."/>
            <person name="Ye R."/>
            <person name="Li L."/>
            <person name="Wei W."/>
            <person name="Wang X."/>
            <person name="Wang C."/>
            <person name="Huo Q."/>
            <person name="Li W."/>
            <person name="Guo W."/>
            <person name="Chen H."/>
            <person name="Chen S."/>
            <person name="Zhou L."/>
            <person name="Zhou L."/>
            <person name="Ni X."/>
            <person name="Tian J."/>
            <person name="Zhou Y."/>
            <person name="Sheng Y."/>
            <person name="Liu T."/>
            <person name="Pan Y."/>
            <person name="Xia L."/>
            <person name="Li J."/>
            <person name="Zhao F."/>
            <person name="Cao W."/>
        </authorList>
    </citation>
    <scope>NUCLEOTIDE SEQUENCE</scope>
    <source>
        <strain evidence="2">Rmic-2018</strain>
        <tissue evidence="2">Larvae</tissue>
    </source>
</reference>
<evidence type="ECO:0000256" key="1">
    <source>
        <dbReference type="SAM" id="MobiDB-lite"/>
    </source>
</evidence>
<feature type="region of interest" description="Disordered" evidence="1">
    <location>
        <begin position="164"/>
        <end position="189"/>
    </location>
</feature>
<dbReference type="EMBL" id="JABSTU010000004">
    <property type="protein sequence ID" value="KAH8034139.1"/>
    <property type="molecule type" value="Genomic_DNA"/>
</dbReference>
<keyword evidence="3" id="KW-1185">Reference proteome</keyword>
<organism evidence="2 3">
    <name type="scientific">Rhipicephalus microplus</name>
    <name type="common">Cattle tick</name>
    <name type="synonym">Boophilus microplus</name>
    <dbReference type="NCBI Taxonomy" id="6941"/>
    <lineage>
        <taxon>Eukaryota</taxon>
        <taxon>Metazoa</taxon>
        <taxon>Ecdysozoa</taxon>
        <taxon>Arthropoda</taxon>
        <taxon>Chelicerata</taxon>
        <taxon>Arachnida</taxon>
        <taxon>Acari</taxon>
        <taxon>Parasitiformes</taxon>
        <taxon>Ixodida</taxon>
        <taxon>Ixodoidea</taxon>
        <taxon>Ixodidae</taxon>
        <taxon>Rhipicephalinae</taxon>
        <taxon>Rhipicephalus</taxon>
        <taxon>Boophilus</taxon>
    </lineage>
</organism>
<dbReference type="PANTHER" id="PTHR47163">
    <property type="entry name" value="DDE_TNP_IS1595 DOMAIN-CONTAINING PROTEIN"/>
    <property type="match status" value="1"/>
</dbReference>
<dbReference type="Proteomes" id="UP000821866">
    <property type="component" value="Chromosome 2"/>
</dbReference>
<accession>A0A9J6EI94</accession>
<protein>
    <submittedName>
        <fullName evidence="2">Uncharacterized protein</fullName>
    </submittedName>
</protein>
<dbReference type="InterPro" id="IPR053164">
    <property type="entry name" value="IS1016-like_transposase"/>
</dbReference>
<sequence length="189" mass="20607">MRGRRKANGGHLLTDDNVLLRCRNNCGGVPRKGPRIPICCACLRTASLFKVDKTDATTLSSLIAKTILPSASVNSDEWATCHCIPSFADATRSPLNLELYNANNSVNFIDPTKGANGQRIESGWRNQNHSFATATERISLSSLLTPPGSVRSVEVRQCTFRRERKVPSGHGAHRTPISHLTINRVSSAT</sequence>
<comment type="caution">
    <text evidence="2">The sequence shown here is derived from an EMBL/GenBank/DDBJ whole genome shotgun (WGS) entry which is preliminary data.</text>
</comment>
<dbReference type="AlphaFoldDB" id="A0A9J6EI94"/>
<name>A0A9J6EI94_RHIMP</name>
<feature type="compositionally biased region" description="Polar residues" evidence="1">
    <location>
        <begin position="178"/>
        <end position="189"/>
    </location>
</feature>
<dbReference type="PANTHER" id="PTHR47163:SF2">
    <property type="entry name" value="SI:DKEY-17M8.2"/>
    <property type="match status" value="1"/>
</dbReference>
<reference evidence="2" key="1">
    <citation type="journal article" date="2020" name="Cell">
        <title>Large-Scale Comparative Analyses of Tick Genomes Elucidate Their Genetic Diversity and Vector Capacities.</title>
        <authorList>
            <consortium name="Tick Genome and Microbiome Consortium (TIGMIC)"/>
            <person name="Jia N."/>
            <person name="Wang J."/>
            <person name="Shi W."/>
            <person name="Du L."/>
            <person name="Sun Y."/>
            <person name="Zhan W."/>
            <person name="Jiang J.F."/>
            <person name="Wang Q."/>
            <person name="Zhang B."/>
            <person name="Ji P."/>
            <person name="Bell-Sakyi L."/>
            <person name="Cui X.M."/>
            <person name="Yuan T.T."/>
            <person name="Jiang B.G."/>
            <person name="Yang W.F."/>
            <person name="Lam T.T."/>
            <person name="Chang Q.C."/>
            <person name="Ding S.J."/>
            <person name="Wang X.J."/>
            <person name="Zhu J.G."/>
            <person name="Ruan X.D."/>
            <person name="Zhao L."/>
            <person name="Wei J.T."/>
            <person name="Ye R.Z."/>
            <person name="Que T.C."/>
            <person name="Du C.H."/>
            <person name="Zhou Y.H."/>
            <person name="Cheng J.X."/>
            <person name="Dai P.F."/>
            <person name="Guo W.B."/>
            <person name="Han X.H."/>
            <person name="Huang E.J."/>
            <person name="Li L.F."/>
            <person name="Wei W."/>
            <person name="Gao Y.C."/>
            <person name="Liu J.Z."/>
            <person name="Shao H.Z."/>
            <person name="Wang X."/>
            <person name="Wang C.C."/>
            <person name="Yang T.C."/>
            <person name="Huo Q.B."/>
            <person name="Li W."/>
            <person name="Chen H.Y."/>
            <person name="Chen S.E."/>
            <person name="Zhou L.G."/>
            <person name="Ni X.B."/>
            <person name="Tian J.H."/>
            <person name="Sheng Y."/>
            <person name="Liu T."/>
            <person name="Pan Y.S."/>
            <person name="Xia L.Y."/>
            <person name="Li J."/>
            <person name="Zhao F."/>
            <person name="Cao W.C."/>
        </authorList>
    </citation>
    <scope>NUCLEOTIDE SEQUENCE</scope>
    <source>
        <strain evidence="2">Rmic-2018</strain>
    </source>
</reference>
<proteinExistence type="predicted"/>
<evidence type="ECO:0000313" key="2">
    <source>
        <dbReference type="EMBL" id="KAH8034139.1"/>
    </source>
</evidence>
<evidence type="ECO:0000313" key="3">
    <source>
        <dbReference type="Proteomes" id="UP000821866"/>
    </source>
</evidence>